<dbReference type="EMBL" id="JNOM01000590">
    <property type="protein sequence ID" value="KNG80516.1"/>
    <property type="molecule type" value="Genomic_DNA"/>
</dbReference>
<evidence type="ECO:0000313" key="2">
    <source>
        <dbReference type="Proteomes" id="UP000037505"/>
    </source>
</evidence>
<name>A0A0L1ILP0_ASPN3</name>
<comment type="caution">
    <text evidence="1">The sequence shown here is derived from an EMBL/GenBank/DDBJ whole genome shotgun (WGS) entry which is preliminary data.</text>
</comment>
<dbReference type="STRING" id="1509407.A0A0L1ILP0"/>
<protein>
    <submittedName>
        <fullName evidence="1">Uncharacterized protein</fullName>
    </submittedName>
</protein>
<dbReference type="OrthoDB" id="4480078at2759"/>
<dbReference type="RefSeq" id="XP_015401439.1">
    <property type="nucleotide sequence ID" value="XM_015556761.1"/>
</dbReference>
<reference evidence="1 2" key="1">
    <citation type="submission" date="2014-06" db="EMBL/GenBank/DDBJ databases">
        <title>The Genome of the Aflatoxigenic Filamentous Fungus Aspergillus nomius.</title>
        <authorList>
            <person name="Moore M.G."/>
            <person name="Shannon B.M."/>
            <person name="Brian M.M."/>
        </authorList>
    </citation>
    <scope>NUCLEOTIDE SEQUENCE [LARGE SCALE GENOMIC DNA]</scope>
    <source>
        <strain evidence="1 2">NRRL 13137</strain>
    </source>
</reference>
<accession>A0A0L1ILP0</accession>
<gene>
    <name evidence="1" type="ORF">ANOM_011505</name>
</gene>
<dbReference type="GeneID" id="26813309"/>
<keyword evidence="2" id="KW-1185">Reference proteome</keyword>
<dbReference type="AlphaFoldDB" id="A0A0L1ILP0"/>
<dbReference type="Proteomes" id="UP000037505">
    <property type="component" value="Unassembled WGS sequence"/>
</dbReference>
<organism evidence="1 2">
    <name type="scientific">Aspergillus nomiae NRRL (strain ATCC 15546 / NRRL 13137 / CBS 260.88 / M93)</name>
    <dbReference type="NCBI Taxonomy" id="1509407"/>
    <lineage>
        <taxon>Eukaryota</taxon>
        <taxon>Fungi</taxon>
        <taxon>Dikarya</taxon>
        <taxon>Ascomycota</taxon>
        <taxon>Pezizomycotina</taxon>
        <taxon>Eurotiomycetes</taxon>
        <taxon>Eurotiomycetidae</taxon>
        <taxon>Eurotiales</taxon>
        <taxon>Aspergillaceae</taxon>
        <taxon>Aspergillus</taxon>
        <taxon>Aspergillus subgen. Circumdati</taxon>
    </lineage>
</organism>
<proteinExistence type="predicted"/>
<evidence type="ECO:0000313" key="1">
    <source>
        <dbReference type="EMBL" id="KNG80516.1"/>
    </source>
</evidence>
<sequence>MITEWCLEEEAGARASYPPIAPDRSSTELLRTPANSATQHVPHIDIYAARIRLGDLQARTNNPTEKPTKQDLNTAWAQSLLSCSGLRLEGKLIGLFRKCKFDPGDLGTTTAGFSPDPETGAPRELLNGVMTVLRQPVGDEPLLTKWEISDGPRRFFEVISRWGYPWRLMTGGRHEMSVEGPFDGEGDEEGLGPFVEVRFASAHTYEIVPEEGSLSQQKTIPKWVARLHWKVGTSPPRIVISAEENFHGSEGTEVLQGTLTSSCNAHGLWSKARFDIHTDKRSTAVVATAKTTAK</sequence>